<name>A0A5C1A821_9BACT</name>
<dbReference type="Gene3D" id="3.40.50.300">
    <property type="entry name" value="P-loop containing nucleotide triphosphate hydrolases"/>
    <property type="match status" value="1"/>
</dbReference>
<dbReference type="InterPro" id="IPR027417">
    <property type="entry name" value="P-loop_NTPase"/>
</dbReference>
<keyword evidence="2" id="KW-0378">Hydrolase</keyword>
<dbReference type="GO" id="GO:0005829">
    <property type="term" value="C:cytosol"/>
    <property type="evidence" value="ECO:0007669"/>
    <property type="project" value="TreeGrafter"/>
</dbReference>
<evidence type="ECO:0000313" key="3">
    <source>
        <dbReference type="Proteomes" id="UP000324974"/>
    </source>
</evidence>
<proteinExistence type="predicted"/>
<dbReference type="KEGG" id="lrs:PX52LOC_01005"/>
<dbReference type="Pfam" id="PF03796">
    <property type="entry name" value="DnaB_C"/>
    <property type="match status" value="1"/>
</dbReference>
<evidence type="ECO:0000259" key="1">
    <source>
        <dbReference type="PROSITE" id="PS51199"/>
    </source>
</evidence>
<accession>A0A5C1A821</accession>
<dbReference type="AlphaFoldDB" id="A0A5C1A821"/>
<evidence type="ECO:0000313" key="2">
    <source>
        <dbReference type="EMBL" id="QEL14136.1"/>
    </source>
</evidence>
<feature type="domain" description="SF4 helicase" evidence="1">
    <location>
        <begin position="16"/>
        <end position="281"/>
    </location>
</feature>
<dbReference type="GO" id="GO:0006260">
    <property type="term" value="P:DNA replication"/>
    <property type="evidence" value="ECO:0007669"/>
    <property type="project" value="InterPro"/>
</dbReference>
<keyword evidence="2" id="KW-0347">Helicase</keyword>
<reference evidence="3" key="1">
    <citation type="submission" date="2019-08" db="EMBL/GenBank/DDBJ databases">
        <title>Limnoglobus roseus gen. nov., sp. nov., a novel freshwater planctomycete with a giant genome from the family Gemmataceae.</title>
        <authorList>
            <person name="Kulichevskaya I.S."/>
            <person name="Naumoff D.G."/>
            <person name="Miroshnikov K."/>
            <person name="Ivanova A."/>
            <person name="Philippov D.A."/>
            <person name="Hakobyan A."/>
            <person name="Rijpstra I.C."/>
            <person name="Sinninghe Damste J.S."/>
            <person name="Liesack W."/>
            <person name="Dedysh S.N."/>
        </authorList>
    </citation>
    <scope>NUCLEOTIDE SEQUENCE [LARGE SCALE GENOMIC DNA]</scope>
    <source>
        <strain evidence="3">PX52</strain>
    </source>
</reference>
<keyword evidence="2" id="KW-0067">ATP-binding</keyword>
<keyword evidence="2" id="KW-0547">Nucleotide-binding</keyword>
<keyword evidence="3" id="KW-1185">Reference proteome</keyword>
<dbReference type="RefSeq" id="WP_168218807.1">
    <property type="nucleotide sequence ID" value="NZ_CP042425.1"/>
</dbReference>
<sequence>MALSSVTRRIDDTAEGRNKPTVITTGLPGIDKFLAGGLRPGQLAVLAARPGYGKSAAALCMARAAAEAGFPTLVVSLEMTADENAERLLAAATSVPLPRLRDANLTPEQTDQITAEMEPSGLAGLPLYVCDQGGLSDSALADLVRTAADRHGVKFVACDYLQLLRGDDAGMKRYQQVGASSRAMKALAKETGVAFLCLAQLNREVENREGGKPRPSDLRDSGEIEQDADVILLLQPLDDDPKLRVHRVDCHVAKQRNGATGTVELDYVRFLTKFEPRSVDR</sequence>
<dbReference type="EMBL" id="CP042425">
    <property type="protein sequence ID" value="QEL14136.1"/>
    <property type="molecule type" value="Genomic_DNA"/>
</dbReference>
<dbReference type="Proteomes" id="UP000324974">
    <property type="component" value="Chromosome"/>
</dbReference>
<dbReference type="SUPFAM" id="SSF52540">
    <property type="entry name" value="P-loop containing nucleoside triphosphate hydrolases"/>
    <property type="match status" value="1"/>
</dbReference>
<dbReference type="PANTHER" id="PTHR30153:SF2">
    <property type="entry name" value="REPLICATIVE DNA HELICASE"/>
    <property type="match status" value="1"/>
</dbReference>
<protein>
    <submittedName>
        <fullName evidence="2">Replicative DNA helicase</fullName>
    </submittedName>
</protein>
<dbReference type="PROSITE" id="PS51199">
    <property type="entry name" value="SF4_HELICASE"/>
    <property type="match status" value="1"/>
</dbReference>
<dbReference type="GO" id="GO:0003678">
    <property type="term" value="F:DNA helicase activity"/>
    <property type="evidence" value="ECO:0007669"/>
    <property type="project" value="InterPro"/>
</dbReference>
<dbReference type="PANTHER" id="PTHR30153">
    <property type="entry name" value="REPLICATIVE DNA HELICASE DNAB"/>
    <property type="match status" value="1"/>
</dbReference>
<dbReference type="GO" id="GO:0005524">
    <property type="term" value="F:ATP binding"/>
    <property type="evidence" value="ECO:0007669"/>
    <property type="project" value="InterPro"/>
</dbReference>
<dbReference type="InterPro" id="IPR007694">
    <property type="entry name" value="DNA_helicase_DnaB-like_C"/>
</dbReference>
<gene>
    <name evidence="2" type="primary">dnaB_1</name>
    <name evidence="2" type="ORF">PX52LOC_01005</name>
</gene>
<organism evidence="2 3">
    <name type="scientific">Limnoglobus roseus</name>
    <dbReference type="NCBI Taxonomy" id="2598579"/>
    <lineage>
        <taxon>Bacteria</taxon>
        <taxon>Pseudomonadati</taxon>
        <taxon>Planctomycetota</taxon>
        <taxon>Planctomycetia</taxon>
        <taxon>Gemmatales</taxon>
        <taxon>Gemmataceae</taxon>
        <taxon>Limnoglobus</taxon>
    </lineage>
</organism>